<dbReference type="OrthoDB" id="2428233at2"/>
<reference evidence="2" key="1">
    <citation type="submission" date="2016-10" db="EMBL/GenBank/DDBJ databases">
        <authorList>
            <person name="de Groot N.N."/>
        </authorList>
    </citation>
    <scope>NUCLEOTIDE SEQUENCE</scope>
    <source>
        <strain evidence="2">DSM 24743</strain>
    </source>
</reference>
<accession>A0A1C7DUA5</accession>
<dbReference type="RefSeq" id="WP_040850744.1">
    <property type="nucleotide sequence ID" value="NZ_CP016537.2"/>
</dbReference>
<keyword evidence="1" id="KW-1133">Transmembrane helix</keyword>
<keyword evidence="1" id="KW-0472">Membrane</keyword>
<evidence type="ECO:0000313" key="2">
    <source>
        <dbReference type="EMBL" id="ANU15179.1"/>
    </source>
</evidence>
<protein>
    <recommendedName>
        <fullName evidence="4">SHOCT domain-containing protein</fullName>
    </recommendedName>
</protein>
<dbReference type="Proteomes" id="UP000092687">
    <property type="component" value="Chromosome"/>
</dbReference>
<evidence type="ECO:0000256" key="1">
    <source>
        <dbReference type="SAM" id="Phobius"/>
    </source>
</evidence>
<dbReference type="EMBL" id="CP016537">
    <property type="protein sequence ID" value="ANU15179.1"/>
    <property type="molecule type" value="Genomic_DNA"/>
</dbReference>
<sequence>MGEFFTPGNQALGVTIAVGFIVILTLIGGALWFTLIKARKNAARTEPHESDHAIESLRQRYVKGEISKEQYDEQLRLLKESSKN</sequence>
<evidence type="ECO:0000313" key="3">
    <source>
        <dbReference type="Proteomes" id="UP000092687"/>
    </source>
</evidence>
<keyword evidence="3" id="KW-1185">Reference proteome</keyword>
<feature type="transmembrane region" description="Helical" evidence="1">
    <location>
        <begin position="12"/>
        <end position="35"/>
    </location>
</feature>
<organism evidence="2 3">
    <name type="scientific">Planococcus halocryophilus</name>
    <dbReference type="NCBI Taxonomy" id="1215089"/>
    <lineage>
        <taxon>Bacteria</taxon>
        <taxon>Bacillati</taxon>
        <taxon>Bacillota</taxon>
        <taxon>Bacilli</taxon>
        <taxon>Bacillales</taxon>
        <taxon>Caryophanaceae</taxon>
        <taxon>Planococcus</taxon>
    </lineage>
</organism>
<evidence type="ECO:0008006" key="4">
    <source>
        <dbReference type="Google" id="ProtNLM"/>
    </source>
</evidence>
<gene>
    <name evidence="2" type="ORF">BBI08_15565</name>
</gene>
<dbReference type="STRING" id="1215089.BBI08_15565"/>
<dbReference type="AlphaFoldDB" id="A0A1C7DUA5"/>
<keyword evidence="1" id="KW-0812">Transmembrane</keyword>
<proteinExistence type="predicted"/>
<name>A0A1C7DUA5_9BACL</name>
<dbReference type="KEGG" id="phc:BBI08_15565"/>